<dbReference type="RefSeq" id="WP_307106414.1">
    <property type="nucleotide sequence ID" value="NZ_JAUTAS010000001.1"/>
</dbReference>
<evidence type="ECO:0000313" key="2">
    <source>
        <dbReference type="Proteomes" id="UP001226084"/>
    </source>
</evidence>
<sequence>MIRYLLVICVSLVCAFSIPIGRVGASPSCQCPPMELEFKHSEGSPELRTSVLTLRNLGDVTVYFPLWEPNSASRVPLLHWGAYQIYTRNSNYTRELNMRGWVPILEAGSLPPWGGALVVNPGATVDLHIGIERVLQENDIPEAMVMVELISIATMCQVWSTAISVQDLAKLLPPSQ</sequence>
<accession>A0AAP5AF54</accession>
<organism evidence="1 2">
    <name type="scientific">Stenotrophomonas rhizophila</name>
    <dbReference type="NCBI Taxonomy" id="216778"/>
    <lineage>
        <taxon>Bacteria</taxon>
        <taxon>Pseudomonadati</taxon>
        <taxon>Pseudomonadota</taxon>
        <taxon>Gammaproteobacteria</taxon>
        <taxon>Lysobacterales</taxon>
        <taxon>Lysobacteraceae</taxon>
        <taxon>Stenotrophomonas</taxon>
    </lineage>
</organism>
<dbReference type="AlphaFoldDB" id="A0AAP5AF54"/>
<name>A0AAP5AF54_9GAMM</name>
<proteinExistence type="predicted"/>
<dbReference type="EMBL" id="JAUTAS010000001">
    <property type="protein sequence ID" value="MDQ1107654.1"/>
    <property type="molecule type" value="Genomic_DNA"/>
</dbReference>
<gene>
    <name evidence="1" type="ORF">QE424_000813</name>
</gene>
<comment type="caution">
    <text evidence="1">The sequence shown here is derived from an EMBL/GenBank/DDBJ whole genome shotgun (WGS) entry which is preliminary data.</text>
</comment>
<dbReference type="Proteomes" id="UP001226084">
    <property type="component" value="Unassembled WGS sequence"/>
</dbReference>
<reference evidence="1" key="1">
    <citation type="submission" date="2023-07" db="EMBL/GenBank/DDBJ databases">
        <title>Functional and genomic diversity of the sorghum phyllosphere microbiome.</title>
        <authorList>
            <person name="Shade A."/>
        </authorList>
    </citation>
    <scope>NUCLEOTIDE SEQUENCE</scope>
    <source>
        <strain evidence="1">SORGH_AS_0457</strain>
    </source>
</reference>
<evidence type="ECO:0000313" key="1">
    <source>
        <dbReference type="EMBL" id="MDQ1107654.1"/>
    </source>
</evidence>
<protein>
    <submittedName>
        <fullName evidence="1">Uncharacterized protein</fullName>
    </submittedName>
</protein>